<gene>
    <name evidence="15" type="primary">uppP</name>
    <name evidence="16" type="ORF">AOC03_03960</name>
</gene>
<evidence type="ECO:0000256" key="8">
    <source>
        <dbReference type="ARBA" id="ARBA00022801"/>
    </source>
</evidence>
<dbReference type="RefSeq" id="WP_062533695.1">
    <property type="nucleotide sequence ID" value="NZ_CP012678.1"/>
</dbReference>
<evidence type="ECO:0000256" key="5">
    <source>
        <dbReference type="ARBA" id="ARBA00022475"/>
    </source>
</evidence>
<feature type="transmembrane region" description="Helical" evidence="15">
    <location>
        <begin position="89"/>
        <end position="108"/>
    </location>
</feature>
<dbReference type="NCBIfam" id="TIGR00753">
    <property type="entry name" value="undec_PP_bacA"/>
    <property type="match status" value="1"/>
</dbReference>
<dbReference type="EMBL" id="CP012678">
    <property type="protein sequence ID" value="ALF59309.1"/>
    <property type="molecule type" value="Genomic_DNA"/>
</dbReference>
<dbReference type="NCBIfam" id="NF001390">
    <property type="entry name" value="PRK00281.1-4"/>
    <property type="match status" value="1"/>
</dbReference>
<dbReference type="GO" id="GO:0071555">
    <property type="term" value="P:cell wall organization"/>
    <property type="evidence" value="ECO:0007669"/>
    <property type="project" value="UniProtKB-KW"/>
</dbReference>
<evidence type="ECO:0000256" key="2">
    <source>
        <dbReference type="ARBA" id="ARBA00010621"/>
    </source>
</evidence>
<dbReference type="Pfam" id="PF02673">
    <property type="entry name" value="BacA"/>
    <property type="match status" value="1"/>
</dbReference>
<reference evidence="16 17" key="1">
    <citation type="submission" date="2015-09" db="EMBL/GenBank/DDBJ databases">
        <title>Complete genome of Psychrobacter urativorans R10.10B.</title>
        <authorList>
            <person name="See-Too W.S."/>
            <person name="Chan K.G."/>
        </authorList>
    </citation>
    <scope>NUCLEOTIDE SEQUENCE [LARGE SCALE GENOMIC DNA]</scope>
    <source>
        <strain evidence="16 17">R10.10B</strain>
    </source>
</reference>
<keyword evidence="15" id="KW-0961">Cell wall biogenesis/degradation</keyword>
<evidence type="ECO:0000256" key="14">
    <source>
        <dbReference type="ARBA" id="ARBA00047594"/>
    </source>
</evidence>
<dbReference type="PANTHER" id="PTHR30622">
    <property type="entry name" value="UNDECAPRENYL-DIPHOSPHATASE"/>
    <property type="match status" value="1"/>
</dbReference>
<comment type="function">
    <text evidence="15">Catalyzes the dephosphorylation of undecaprenyl diphosphate (UPP). Confers resistance to bacitracin.</text>
</comment>
<dbReference type="InterPro" id="IPR003824">
    <property type="entry name" value="UppP"/>
</dbReference>
<keyword evidence="5 15" id="KW-1003">Cell membrane</keyword>
<proteinExistence type="inferred from homology"/>
<comment type="catalytic activity">
    <reaction evidence="14 15">
        <text>di-trans,octa-cis-undecaprenyl diphosphate + H2O = di-trans,octa-cis-undecaprenyl phosphate + phosphate + H(+)</text>
        <dbReference type="Rhea" id="RHEA:28094"/>
        <dbReference type="ChEBI" id="CHEBI:15377"/>
        <dbReference type="ChEBI" id="CHEBI:15378"/>
        <dbReference type="ChEBI" id="CHEBI:43474"/>
        <dbReference type="ChEBI" id="CHEBI:58405"/>
        <dbReference type="ChEBI" id="CHEBI:60392"/>
        <dbReference type="EC" id="3.6.1.27"/>
    </reaction>
</comment>
<keyword evidence="11 15" id="KW-0046">Antibiotic resistance</keyword>
<comment type="subcellular location">
    <subcellularLocation>
        <location evidence="1 15">Cell membrane</location>
        <topology evidence="1 15">Multi-pass membrane protein</topology>
    </subcellularLocation>
</comment>
<keyword evidence="15" id="KW-0133">Cell shape</keyword>
<keyword evidence="10 15" id="KW-0472">Membrane</keyword>
<comment type="similarity">
    <text evidence="2 15">Belongs to the UppP family.</text>
</comment>
<evidence type="ECO:0000256" key="9">
    <source>
        <dbReference type="ARBA" id="ARBA00022989"/>
    </source>
</evidence>
<evidence type="ECO:0000256" key="6">
    <source>
        <dbReference type="ARBA" id="ARBA00022519"/>
    </source>
</evidence>
<keyword evidence="17" id="KW-1185">Reference proteome</keyword>
<organism evidence="16 17">
    <name type="scientific">Psychrobacter urativorans</name>
    <dbReference type="NCBI Taxonomy" id="45610"/>
    <lineage>
        <taxon>Bacteria</taxon>
        <taxon>Pseudomonadati</taxon>
        <taxon>Pseudomonadota</taxon>
        <taxon>Gammaproteobacteria</taxon>
        <taxon>Moraxellales</taxon>
        <taxon>Moraxellaceae</taxon>
        <taxon>Psychrobacter</taxon>
    </lineage>
</organism>
<evidence type="ECO:0000256" key="3">
    <source>
        <dbReference type="ARBA" id="ARBA00012374"/>
    </source>
</evidence>
<dbReference type="EC" id="3.6.1.27" evidence="3 15"/>
<evidence type="ECO:0000256" key="7">
    <source>
        <dbReference type="ARBA" id="ARBA00022692"/>
    </source>
</evidence>
<comment type="miscellaneous">
    <text evidence="15">Bacitracin is thought to be involved in the inhibition of peptidoglycan synthesis by sequestering undecaprenyl diphosphate, thereby reducing the pool of lipid carrier available.</text>
</comment>
<keyword evidence="9 15" id="KW-1133">Transmembrane helix</keyword>
<evidence type="ECO:0000313" key="17">
    <source>
        <dbReference type="Proteomes" id="UP000059847"/>
    </source>
</evidence>
<evidence type="ECO:0000256" key="10">
    <source>
        <dbReference type="ARBA" id="ARBA00023136"/>
    </source>
</evidence>
<feature type="transmembrane region" description="Helical" evidence="15">
    <location>
        <begin position="115"/>
        <end position="135"/>
    </location>
</feature>
<dbReference type="GO" id="GO:0046677">
    <property type="term" value="P:response to antibiotic"/>
    <property type="evidence" value="ECO:0007669"/>
    <property type="project" value="UniProtKB-UniRule"/>
</dbReference>
<dbReference type="GO" id="GO:0009252">
    <property type="term" value="P:peptidoglycan biosynthetic process"/>
    <property type="evidence" value="ECO:0007669"/>
    <property type="project" value="UniProtKB-KW"/>
</dbReference>
<keyword evidence="15" id="KW-0573">Peptidoglycan synthesis</keyword>
<evidence type="ECO:0000313" key="16">
    <source>
        <dbReference type="EMBL" id="ALF59309.1"/>
    </source>
</evidence>
<feature type="transmembrane region" description="Helical" evidence="15">
    <location>
        <begin position="193"/>
        <end position="211"/>
    </location>
</feature>
<keyword evidence="8 15" id="KW-0378">Hydrolase</keyword>
<sequence length="280" mass="30549">MDIILLIQAVIMGIVEGITEFLPISSTGYLILSADIMSFWTKEKVDLFVVVVQFGAILAVIYDYWGRLWHALTGLVTGEADGLKNPRQLGLSLIVATIPVMILGFTFADEIKLYLFNPVTVAIMLIIGGLLIFYVENRPKTIIAEEAEDVSLKTALMIGLIQCFALIPGTSRSGATIVGALWLGVSRKASAEFSFFLGIPVIVGAALLDLVKHHGVMTTSEDWLVLGIGTVVSFIVALLCIRLLVAWVSRRDFKIFAWLRIITGILVLIAAWGFGYQMAG</sequence>
<feature type="transmembrane region" description="Helical" evidence="15">
    <location>
        <begin position="44"/>
        <end position="65"/>
    </location>
</feature>
<accession>A0A0M4T6X9</accession>
<dbReference type="AlphaFoldDB" id="A0A0M4T6X9"/>
<dbReference type="GO" id="GO:0005886">
    <property type="term" value="C:plasma membrane"/>
    <property type="evidence" value="ECO:0007669"/>
    <property type="project" value="UniProtKB-SubCell"/>
</dbReference>
<dbReference type="GO" id="GO:0008360">
    <property type="term" value="P:regulation of cell shape"/>
    <property type="evidence" value="ECO:0007669"/>
    <property type="project" value="UniProtKB-KW"/>
</dbReference>
<protein>
    <recommendedName>
        <fullName evidence="4 15">Undecaprenyl-diphosphatase</fullName>
        <ecNumber evidence="3 15">3.6.1.27</ecNumber>
    </recommendedName>
    <alternativeName>
        <fullName evidence="13 15">Bacitracin resistance protein</fullName>
    </alternativeName>
    <alternativeName>
        <fullName evidence="12 15">Undecaprenyl pyrophosphate phosphatase</fullName>
    </alternativeName>
</protein>
<dbReference type="GO" id="GO:0050380">
    <property type="term" value="F:undecaprenyl-diphosphatase activity"/>
    <property type="evidence" value="ECO:0007669"/>
    <property type="project" value="UniProtKB-UniRule"/>
</dbReference>
<dbReference type="Proteomes" id="UP000059847">
    <property type="component" value="Chromosome"/>
</dbReference>
<evidence type="ECO:0000256" key="13">
    <source>
        <dbReference type="ARBA" id="ARBA00032932"/>
    </source>
</evidence>
<keyword evidence="6" id="KW-0997">Cell inner membrane</keyword>
<name>A0A0M4T6X9_9GAMM</name>
<dbReference type="PANTHER" id="PTHR30622:SF3">
    <property type="entry name" value="UNDECAPRENYL-DIPHOSPHATASE"/>
    <property type="match status" value="1"/>
</dbReference>
<feature type="transmembrane region" description="Helical" evidence="15">
    <location>
        <begin position="257"/>
        <end position="279"/>
    </location>
</feature>
<evidence type="ECO:0000256" key="12">
    <source>
        <dbReference type="ARBA" id="ARBA00032707"/>
    </source>
</evidence>
<dbReference type="OrthoDB" id="9808289at2"/>
<feature type="transmembrane region" description="Helical" evidence="15">
    <location>
        <begin position="6"/>
        <end position="32"/>
    </location>
</feature>
<keyword evidence="7 15" id="KW-0812">Transmembrane</keyword>
<dbReference type="STRING" id="45610.AOC03_03960"/>
<evidence type="ECO:0000256" key="1">
    <source>
        <dbReference type="ARBA" id="ARBA00004651"/>
    </source>
</evidence>
<dbReference type="KEGG" id="pur:AOC03_03960"/>
<evidence type="ECO:0000256" key="4">
    <source>
        <dbReference type="ARBA" id="ARBA00021581"/>
    </source>
</evidence>
<evidence type="ECO:0000256" key="11">
    <source>
        <dbReference type="ARBA" id="ARBA00023251"/>
    </source>
</evidence>
<feature type="transmembrane region" description="Helical" evidence="15">
    <location>
        <begin position="155"/>
        <end position="181"/>
    </location>
</feature>
<evidence type="ECO:0000256" key="15">
    <source>
        <dbReference type="HAMAP-Rule" id="MF_01006"/>
    </source>
</evidence>
<dbReference type="NCBIfam" id="NF001389">
    <property type="entry name" value="PRK00281.1-2"/>
    <property type="match status" value="1"/>
</dbReference>
<dbReference type="HAMAP" id="MF_01006">
    <property type="entry name" value="Undec_diphosphatase"/>
    <property type="match status" value="1"/>
</dbReference>
<feature type="transmembrane region" description="Helical" evidence="15">
    <location>
        <begin position="223"/>
        <end position="245"/>
    </location>
</feature>